<sequence length="381" mass="42317">MKPASLLISISKAARSFIFSMMAIITPYYLQSMHISALYVGIIIFISLVSGSVFILLYSRVPFSAKNRVLLLSVLMVAALTVLVFVRNVVIFVVAVFIGGISLAGRDFSAYPPIEKFAISSFETIQKDKNEAFSVYNFGSYGSAAIASAFLYLDLRYSFQEIFEILLVLSILQLILYIFVKLPDYKRESVNLRLPKNVKAHVNTLSYLFAIDAFGGGFVTVSMLTLWFKAVYHISLSEAGFIFIIVNVLTALSILVSSKISGKIGLIKTMVFTHIVSNFFLILMPLVPNLYAAELFLYLRQTTSQMDVPARDSFTNTIIPPGDRIKTNSVFTTVRTLGHGPGPAIGGYLIEAGPPSLLFVAGGVKILYDLLLYYKYHWFKD</sequence>
<dbReference type="AlphaFoldDB" id="Q978G9"/>
<name>Q978G9_THEVO</name>
<feature type="transmembrane region" description="Helical" evidence="1">
    <location>
        <begin position="132"/>
        <end position="153"/>
    </location>
</feature>
<dbReference type="GO" id="GO:0022857">
    <property type="term" value="F:transmembrane transporter activity"/>
    <property type="evidence" value="ECO:0007669"/>
    <property type="project" value="InterPro"/>
</dbReference>
<feature type="transmembrane region" description="Helical" evidence="1">
    <location>
        <begin position="240"/>
        <end position="258"/>
    </location>
</feature>
<dbReference type="KEGG" id="tvo:TVG1494892"/>
<feature type="transmembrane region" description="Helical" evidence="1">
    <location>
        <begin position="92"/>
        <end position="111"/>
    </location>
</feature>
<dbReference type="EMBL" id="BA000011">
    <property type="protein sequence ID" value="BAB60588.1"/>
    <property type="molecule type" value="Genomic_DNA"/>
</dbReference>
<protein>
    <submittedName>
        <fullName evidence="2">TVG1494892 protein</fullName>
    </submittedName>
</protein>
<keyword evidence="1" id="KW-1133">Transmembrane helix</keyword>
<feature type="transmembrane region" description="Helical" evidence="1">
    <location>
        <begin position="36"/>
        <end position="57"/>
    </location>
</feature>
<dbReference type="OrthoDB" id="56622at2157"/>
<proteinExistence type="predicted"/>
<reference evidence="2 3" key="1">
    <citation type="journal article" date="1999" name="Proc. Jpn. Acad.">
        <title>Determination of the complete genomic DNA sequence of Thermoplasma volvanium GSS1.</title>
        <authorList>
            <person name="Kawashima T."/>
            <person name="Yamamoto Y."/>
            <person name="Aramaki H."/>
            <person name="Nunoshiba T."/>
            <person name="Kawamoto T."/>
            <person name="Watanabe K."/>
            <person name="Yamazaki M."/>
            <person name="Kanehori K."/>
            <person name="Amano N."/>
            <person name="Ohya Y."/>
            <person name="Makino K."/>
            <person name="Suzuki M."/>
        </authorList>
    </citation>
    <scope>NUCLEOTIDE SEQUENCE [LARGE SCALE GENOMIC DNA]</scope>
    <source>
        <strain evidence="3">ATCC 51530 / DSM 4299 / JCM 9571 / NBRC 15438 / GSS1</strain>
    </source>
</reference>
<dbReference type="GeneID" id="1442135"/>
<dbReference type="PaxDb" id="273116-14325685"/>
<dbReference type="InterPro" id="IPR036259">
    <property type="entry name" value="MFS_trans_sf"/>
</dbReference>
<dbReference type="Pfam" id="PF07690">
    <property type="entry name" value="MFS_1"/>
    <property type="match status" value="1"/>
</dbReference>
<gene>
    <name evidence="2" type="ORF">TVG1494892</name>
</gene>
<dbReference type="HOGENOM" id="CLU_025894_2_0_2"/>
<keyword evidence="1" id="KW-0472">Membrane</keyword>
<dbReference type="eggNOG" id="arCOG00132">
    <property type="taxonomic scope" value="Archaea"/>
</dbReference>
<feature type="transmembrane region" description="Helical" evidence="1">
    <location>
        <begin position="165"/>
        <end position="183"/>
    </location>
</feature>
<dbReference type="Proteomes" id="UP000001017">
    <property type="component" value="Chromosome"/>
</dbReference>
<organism evidence="2 3">
    <name type="scientific">Thermoplasma volcanium (strain ATCC 51530 / DSM 4299 / JCM 9571 / NBRC 15438 / GSS1)</name>
    <dbReference type="NCBI Taxonomy" id="273116"/>
    <lineage>
        <taxon>Archaea</taxon>
        <taxon>Methanobacteriati</taxon>
        <taxon>Thermoplasmatota</taxon>
        <taxon>Thermoplasmata</taxon>
        <taxon>Thermoplasmatales</taxon>
        <taxon>Thermoplasmataceae</taxon>
        <taxon>Thermoplasma</taxon>
    </lineage>
</organism>
<keyword evidence="1" id="KW-0812">Transmembrane</keyword>
<feature type="transmembrane region" description="Helical" evidence="1">
    <location>
        <begin position="69"/>
        <end position="86"/>
    </location>
</feature>
<dbReference type="SUPFAM" id="SSF103473">
    <property type="entry name" value="MFS general substrate transporter"/>
    <property type="match status" value="1"/>
</dbReference>
<reference evidence="2 3" key="2">
    <citation type="journal article" date="2000" name="Proc. Natl. Acad. Sci. U.S.A.">
        <title>Archaeal adaptation to higher temperatures revealed by genomic sequence of Thermoplasma volcanium.</title>
        <authorList>
            <person name="Kawashima T."/>
            <person name="Amano N."/>
            <person name="Koike H."/>
            <person name="Makino S."/>
            <person name="Higuchi S."/>
            <person name="Kawashima-Ohya Y."/>
            <person name="Watanabe K."/>
            <person name="Yamazaki M."/>
            <person name="Kanehori K."/>
            <person name="Kawamoto T."/>
            <person name="Nunoshiba T."/>
            <person name="Yamamoto Y."/>
            <person name="Aramaki H."/>
            <person name="Makino K."/>
            <person name="Suzuki M."/>
        </authorList>
    </citation>
    <scope>NUCLEOTIDE SEQUENCE [LARGE SCALE GENOMIC DNA]</scope>
    <source>
        <strain evidence="3">ATCC 51530 / DSM 4299 / JCM 9571 / NBRC 15438 / GSS1</strain>
    </source>
</reference>
<dbReference type="PANTHER" id="PTHR23520">
    <property type="entry name" value="TRANSPORTER, PUTATIVE (AFU_ORTHOLOGUE AFUA_3G04000)-RELATED"/>
    <property type="match status" value="1"/>
</dbReference>
<evidence type="ECO:0000256" key="1">
    <source>
        <dbReference type="SAM" id="Phobius"/>
    </source>
</evidence>
<evidence type="ECO:0000313" key="3">
    <source>
        <dbReference type="Proteomes" id="UP000001017"/>
    </source>
</evidence>
<feature type="transmembrane region" description="Helical" evidence="1">
    <location>
        <begin position="204"/>
        <end position="228"/>
    </location>
</feature>
<evidence type="ECO:0000313" key="2">
    <source>
        <dbReference type="EMBL" id="BAB60588.1"/>
    </source>
</evidence>
<dbReference type="RefSeq" id="WP_010917677.1">
    <property type="nucleotide sequence ID" value="NC_002689.2"/>
</dbReference>
<keyword evidence="3" id="KW-1185">Reference proteome</keyword>
<dbReference type="Gene3D" id="1.20.1250.20">
    <property type="entry name" value="MFS general substrate transporter like domains"/>
    <property type="match status" value="2"/>
</dbReference>
<dbReference type="PANTHER" id="PTHR23520:SF5">
    <property type="entry name" value="TRANSPORTER, PUTATIVE (AFU_ORTHOLOGUE AFUA_3G04000)-RELATED"/>
    <property type="match status" value="1"/>
</dbReference>
<feature type="transmembrane region" description="Helical" evidence="1">
    <location>
        <begin position="356"/>
        <end position="374"/>
    </location>
</feature>
<dbReference type="InterPro" id="IPR011701">
    <property type="entry name" value="MFS"/>
</dbReference>
<accession>Q978G9</accession>
<dbReference type="STRING" id="273116.gene:9382258"/>
<feature type="transmembrane region" description="Helical" evidence="1">
    <location>
        <begin position="270"/>
        <end position="291"/>
    </location>
</feature>
<feature type="transmembrane region" description="Helical" evidence="1">
    <location>
        <begin position="12"/>
        <end position="30"/>
    </location>
</feature>